<evidence type="ECO:0008006" key="3">
    <source>
        <dbReference type="Google" id="ProtNLM"/>
    </source>
</evidence>
<dbReference type="Proteomes" id="UP000077628">
    <property type="component" value="Unassembled WGS sequence"/>
</dbReference>
<name>A0A177P355_9GAMM</name>
<dbReference type="NCBIfam" id="TIGR04255">
    <property type="entry name" value="sporadTIGR04255"/>
    <property type="match status" value="1"/>
</dbReference>
<protein>
    <recommendedName>
        <fullName evidence="3">TIGR04255 family protein</fullName>
    </recommendedName>
</protein>
<dbReference type="OrthoDB" id="7107919at2"/>
<keyword evidence="2" id="KW-1185">Reference proteome</keyword>
<accession>A0A177P355</accession>
<dbReference type="STRING" id="702114.A1355_21455"/>
<gene>
    <name evidence="1" type="ORF">A1355_21455</name>
</gene>
<evidence type="ECO:0000313" key="1">
    <source>
        <dbReference type="EMBL" id="OAI23790.1"/>
    </source>
</evidence>
<organism evidence="1 2">
    <name type="scientific">Methylomonas koyamae</name>
    <dbReference type="NCBI Taxonomy" id="702114"/>
    <lineage>
        <taxon>Bacteria</taxon>
        <taxon>Pseudomonadati</taxon>
        <taxon>Pseudomonadota</taxon>
        <taxon>Gammaproteobacteria</taxon>
        <taxon>Methylococcales</taxon>
        <taxon>Methylococcaceae</taxon>
        <taxon>Methylomonas</taxon>
    </lineage>
</organism>
<comment type="caution">
    <text evidence="1">The sequence shown here is derived from an EMBL/GenBank/DDBJ whole genome shotgun (WGS) entry which is preliminary data.</text>
</comment>
<dbReference type="AlphaFoldDB" id="A0A177P355"/>
<dbReference type="InterPro" id="IPR026349">
    <property type="entry name" value="CHP04255"/>
</dbReference>
<sequence length="260" mass="29172">MAPNWNADSLVNIRSKNVDQYKRNFLHQAVCELRFPTLMELGEPRPPAALVKALRKEYPHLELANEVSLGIGVNSSNNTHTHIFRSTKLTWTVSVKQSSLSVETIAYSDYAHMRERVLRIVEAASKIIDSDFFTRIGLRYINIIDSDTNPVLGWVNPELVGPLLSGNFRGIHEYAGKLQLTADDGGCLLQHGIVLKQKQAAGETIPQYLLDIDVFRNEIQLSNTGEALDAMHAQVFDVFDWALGPKAREHLSSESHQKRA</sequence>
<proteinExistence type="predicted"/>
<dbReference type="RefSeq" id="WP_064025773.1">
    <property type="nucleotide sequence ID" value="NZ_LUUK01000055.1"/>
</dbReference>
<dbReference type="EMBL" id="LUUK01000055">
    <property type="protein sequence ID" value="OAI23790.1"/>
    <property type="molecule type" value="Genomic_DNA"/>
</dbReference>
<reference evidence="2" key="1">
    <citation type="submission" date="2016-03" db="EMBL/GenBank/DDBJ databases">
        <authorList>
            <person name="Heylen K."/>
            <person name="De Vos P."/>
            <person name="Vekeman B."/>
        </authorList>
    </citation>
    <scope>NUCLEOTIDE SEQUENCE [LARGE SCALE GENOMIC DNA]</scope>
    <source>
        <strain evidence="2">R-45383</strain>
    </source>
</reference>
<evidence type="ECO:0000313" key="2">
    <source>
        <dbReference type="Proteomes" id="UP000077628"/>
    </source>
</evidence>